<organism evidence="2 5">
    <name type="scientific">Vibrio tubiashii ATCC 19109</name>
    <dbReference type="NCBI Taxonomy" id="1051646"/>
    <lineage>
        <taxon>Bacteria</taxon>
        <taxon>Pseudomonadati</taxon>
        <taxon>Pseudomonadota</taxon>
        <taxon>Gammaproteobacteria</taxon>
        <taxon>Vibrionales</taxon>
        <taxon>Vibrionaceae</taxon>
        <taxon>Vibrio</taxon>
        <taxon>Vibrio oreintalis group</taxon>
    </lineage>
</organism>
<keyword evidence="1" id="KW-0812">Transmembrane</keyword>
<evidence type="ECO:0000313" key="3">
    <source>
        <dbReference type="EMBL" id="EGU54450.1"/>
    </source>
</evidence>
<geneLocation type="plasmid" evidence="2 5">
    <name>p48</name>
</geneLocation>
<reference evidence="3 4" key="2">
    <citation type="journal article" date="2012" name="Int. J. Syst. Evol. Microbiol.">
        <title>Vibrio caribbeanicus sp. nov., isolated from the marine sponge Scleritoderma cyanea.</title>
        <authorList>
            <person name="Hoffmann M."/>
            <person name="Monday S.R."/>
            <person name="Allard M.W."/>
            <person name="Strain E.A."/>
            <person name="Whittaker P."/>
            <person name="Naum M."/>
            <person name="McCarthy P.J."/>
            <person name="Lopez J.V."/>
            <person name="Fischer M."/>
            <person name="Brown E.W."/>
        </authorList>
    </citation>
    <scope>NUCLEOTIDE SEQUENCE [LARGE SCALE GENOMIC DNA]</scope>
    <source>
        <strain evidence="3 4">ATCC 19109</strain>
    </source>
</reference>
<evidence type="ECO:0000313" key="2">
    <source>
        <dbReference type="EMBL" id="AIW17521.1"/>
    </source>
</evidence>
<dbReference type="EMBL" id="CP009359">
    <property type="protein sequence ID" value="AIW17521.1"/>
    <property type="molecule type" value="Genomic_DNA"/>
</dbReference>
<dbReference type="HOGENOM" id="CLU_2083900_0_0_6"/>
<reference evidence="3" key="1">
    <citation type="submission" date="2011-08" db="EMBL/GenBank/DDBJ databases">
        <authorList>
            <person name="Hoffman M."/>
            <person name="Strain E.A."/>
            <person name="Brown E."/>
            <person name="Allard M.W."/>
        </authorList>
    </citation>
    <scope>NUCLEOTIDE SEQUENCE</scope>
    <source>
        <strain evidence="3">ATCC 19109</strain>
    </source>
</reference>
<feature type="transmembrane region" description="Helical" evidence="1">
    <location>
        <begin position="88"/>
        <end position="112"/>
    </location>
</feature>
<dbReference type="EMBL" id="AFWI01000154">
    <property type="protein sequence ID" value="EGU54450.1"/>
    <property type="molecule type" value="Genomic_DNA"/>
</dbReference>
<dbReference type="RefSeq" id="WP_004745249.1">
    <property type="nucleotide sequence ID" value="NZ_AFWI01000154.1"/>
</dbReference>
<keyword evidence="1" id="KW-0472">Membrane</keyword>
<dbReference type="AlphaFoldDB" id="F9T6P5"/>
<feature type="transmembrane region" description="Helical" evidence="1">
    <location>
        <begin position="48"/>
        <end position="68"/>
    </location>
</feature>
<evidence type="ECO:0000313" key="4">
    <source>
        <dbReference type="Proteomes" id="UP000003836"/>
    </source>
</evidence>
<proteinExistence type="predicted"/>
<sequence>MAQLFGWLFGWIFGIFIGGGMWLIRFLYERVAKVSRKLYEAAMQKKLVGILSVVLFGLLAFACHLYFINVDELVGGELISFMGEVLYSLHKLLAFGLIFVFSVFSFACVLGVGNVSK</sequence>
<dbReference type="PATRIC" id="fig|1051646.9.peg.5079"/>
<evidence type="ECO:0000256" key="1">
    <source>
        <dbReference type="SAM" id="Phobius"/>
    </source>
</evidence>
<feature type="transmembrane region" description="Helical" evidence="1">
    <location>
        <begin position="6"/>
        <end position="28"/>
    </location>
</feature>
<dbReference type="GeneID" id="23448188"/>
<name>F9T6P5_9VIBR</name>
<reference evidence="2 5" key="3">
    <citation type="submission" date="2014-08" db="EMBL/GenBank/DDBJ databases">
        <title>First Complete Genome Sequence of the Shellfish Pathogen Vibrio tubiashii.</title>
        <authorList>
            <person name="Richards G.P."/>
            <person name="Needleman D.S."/>
            <person name="Watson M.A."/>
            <person name="Bono J.L."/>
        </authorList>
    </citation>
    <scope>NUCLEOTIDE SEQUENCE [LARGE SCALE GENOMIC DNA]</scope>
    <source>
        <strain evidence="2 5">ATCC 19109</strain>
        <plasmid evidence="2">p48</plasmid>
        <plasmid evidence="5">Plasmid p48</plasmid>
    </source>
</reference>
<accession>F9T6P5</accession>
<keyword evidence="2" id="KW-0614">Plasmid</keyword>
<dbReference type="Proteomes" id="UP000003836">
    <property type="component" value="Unassembled WGS sequence"/>
</dbReference>
<dbReference type="KEGG" id="vtu:IX91_26040"/>
<gene>
    <name evidence="2" type="ORF">IX91_26040</name>
    <name evidence="3" type="ORF">VITU9109_02712</name>
</gene>
<keyword evidence="4" id="KW-1185">Reference proteome</keyword>
<evidence type="ECO:0000313" key="5">
    <source>
        <dbReference type="Proteomes" id="UP000030071"/>
    </source>
</evidence>
<dbReference type="Proteomes" id="UP000030071">
    <property type="component" value="Plasmid p48"/>
</dbReference>
<protein>
    <submittedName>
        <fullName evidence="2">Uncharacterized protein</fullName>
    </submittedName>
</protein>
<keyword evidence="1" id="KW-1133">Transmembrane helix</keyword>